<dbReference type="AlphaFoldDB" id="A0A1S8A586"/>
<dbReference type="Proteomes" id="UP000054516">
    <property type="component" value="Unassembled WGS sequence"/>
</dbReference>
<dbReference type="OrthoDB" id="2958217at2759"/>
<evidence type="ECO:0000313" key="2">
    <source>
        <dbReference type="EMBL" id="GAW25266.1"/>
    </source>
</evidence>
<sequence>MWKLVLKRDSTVFRVPYATISHRWSPGQQFKLLGKNEEVYKDGQSLDALPRIFQDAIKVIRALGIRYMWVDCLCIIQDSVADWETESLEMGKIYTNSVCNLSITGFEDNSTGFLDKICDYVPLPCRLQPSWAPRVEGGWCVLDPFFWWAQVTKAPLTKRGWVFQERFLAPRVVHLGPEQLLWECLSLDACEAFPRGVPPIAQSPTHNGFKRMDFLFESNVQKALVPGASGFVWVNEEDRLYHWCEIVQAYTRTRITEAGDKLIALAGVAQLMSLSGDATDISSSTYLAGLLKQHLLLMLEWHTDGKMFSHSEPAGTRPPQYRAPSWS</sequence>
<accession>A0A1S8A586</accession>
<dbReference type="OMA" id="ATISHRW"/>
<dbReference type="InterPro" id="IPR010730">
    <property type="entry name" value="HET"/>
</dbReference>
<organism evidence="2">
    <name type="scientific">Rosellinia necatrix</name>
    <name type="common">White root-rot fungus</name>
    <dbReference type="NCBI Taxonomy" id="77044"/>
    <lineage>
        <taxon>Eukaryota</taxon>
        <taxon>Fungi</taxon>
        <taxon>Dikarya</taxon>
        <taxon>Ascomycota</taxon>
        <taxon>Pezizomycotina</taxon>
        <taxon>Sordariomycetes</taxon>
        <taxon>Xylariomycetidae</taxon>
        <taxon>Xylariales</taxon>
        <taxon>Xylariaceae</taxon>
        <taxon>Rosellinia</taxon>
    </lineage>
</organism>
<dbReference type="PANTHER" id="PTHR33112">
    <property type="entry name" value="DOMAIN PROTEIN, PUTATIVE-RELATED"/>
    <property type="match status" value="1"/>
</dbReference>
<evidence type="ECO:0000259" key="1">
    <source>
        <dbReference type="Pfam" id="PF06985"/>
    </source>
</evidence>
<protein>
    <submittedName>
        <fullName evidence="2">Putative heterokaryon incompatibility protein</fullName>
    </submittedName>
</protein>
<dbReference type="EMBL" id="DF977449">
    <property type="protein sequence ID" value="GAW25266.1"/>
    <property type="molecule type" value="Genomic_DNA"/>
</dbReference>
<reference evidence="2" key="1">
    <citation type="submission" date="2016-03" db="EMBL/GenBank/DDBJ databases">
        <title>Draft genome sequence of Rosellinia necatrix.</title>
        <authorList>
            <person name="Kanematsu S."/>
        </authorList>
    </citation>
    <scope>NUCLEOTIDE SEQUENCE [LARGE SCALE GENOMIC DNA]</scope>
    <source>
        <strain evidence="2">W97</strain>
    </source>
</reference>
<name>A0A1S8A586_ROSNE</name>
<feature type="domain" description="Heterokaryon incompatibility" evidence="1">
    <location>
        <begin position="17"/>
        <end position="165"/>
    </location>
</feature>
<dbReference type="Pfam" id="PF06985">
    <property type="entry name" value="HET"/>
    <property type="match status" value="1"/>
</dbReference>
<gene>
    <name evidence="2" type="ORF">SAMD00023353_0400280</name>
</gene>
<proteinExistence type="predicted"/>
<keyword evidence="3" id="KW-1185">Reference proteome</keyword>
<dbReference type="STRING" id="77044.A0A1S8A586"/>
<dbReference type="PANTHER" id="PTHR33112:SF16">
    <property type="entry name" value="HETEROKARYON INCOMPATIBILITY DOMAIN-CONTAINING PROTEIN"/>
    <property type="match status" value="1"/>
</dbReference>
<evidence type="ECO:0000313" key="3">
    <source>
        <dbReference type="Proteomes" id="UP000054516"/>
    </source>
</evidence>